<reference evidence="4" key="2">
    <citation type="submission" date="2025-08" db="UniProtKB">
        <authorList>
            <consortium name="Ensembl"/>
        </authorList>
    </citation>
    <scope>IDENTIFICATION</scope>
</reference>
<feature type="domain" description="Cadherin-like beta-sandwich-like" evidence="3">
    <location>
        <begin position="488"/>
        <end position="569"/>
    </location>
</feature>
<dbReference type="Gene3D" id="3.30.470.20">
    <property type="entry name" value="ATP-grasp fold, B domain"/>
    <property type="match status" value="1"/>
</dbReference>
<dbReference type="Pfam" id="PF12733">
    <property type="entry name" value="Cadherin-like"/>
    <property type="match status" value="1"/>
</dbReference>
<gene>
    <name evidence="4" type="primary">CPED1</name>
</gene>
<feature type="region of interest" description="Disordered" evidence="1">
    <location>
        <begin position="449"/>
        <end position="468"/>
    </location>
</feature>
<organism evidence="4 5">
    <name type="scientific">Oreochromis aureus</name>
    <name type="common">Israeli tilapia</name>
    <name type="synonym">Chromis aureus</name>
    <dbReference type="NCBI Taxonomy" id="47969"/>
    <lineage>
        <taxon>Eukaryota</taxon>
        <taxon>Metazoa</taxon>
        <taxon>Chordata</taxon>
        <taxon>Craniata</taxon>
        <taxon>Vertebrata</taxon>
        <taxon>Euteleostomi</taxon>
        <taxon>Actinopterygii</taxon>
        <taxon>Neopterygii</taxon>
        <taxon>Teleostei</taxon>
        <taxon>Neoteleostei</taxon>
        <taxon>Acanthomorphata</taxon>
        <taxon>Ovalentaria</taxon>
        <taxon>Cichlomorphae</taxon>
        <taxon>Cichliformes</taxon>
        <taxon>Cichlidae</taxon>
        <taxon>African cichlids</taxon>
        <taxon>Pseudocrenilabrinae</taxon>
        <taxon>Oreochromini</taxon>
        <taxon>Oreochromis</taxon>
    </lineage>
</organism>
<evidence type="ECO:0000259" key="3">
    <source>
        <dbReference type="Pfam" id="PF12733"/>
    </source>
</evidence>
<feature type="chain" id="PRO_5044271029" description="Cadherin-like beta-sandwich-like domain-containing protein" evidence="2">
    <location>
        <begin position="32"/>
        <end position="925"/>
    </location>
</feature>
<dbReference type="Ensembl" id="ENSOABT00000072671.1">
    <property type="protein sequence ID" value="ENSOABP00000063446.1"/>
    <property type="gene ID" value="ENSOABG00000032208.1"/>
</dbReference>
<accession>A0AAZ1X616</accession>
<protein>
    <recommendedName>
        <fullName evidence="3">Cadherin-like beta-sandwich-like domain-containing protein</fullName>
    </recommendedName>
</protein>
<dbReference type="AlphaFoldDB" id="A0AAZ1X616"/>
<dbReference type="PANTHER" id="PTHR14776">
    <property type="entry name" value="CADHERIN-LIKE AND PC-ESTERASE DOMAIN-CONTAINING PROTEIN 1"/>
    <property type="match status" value="1"/>
</dbReference>
<name>A0AAZ1X616_OREAU</name>
<evidence type="ECO:0000313" key="5">
    <source>
        <dbReference type="Proteomes" id="UP000472276"/>
    </source>
</evidence>
<dbReference type="PANTHER" id="PTHR14776:SF1">
    <property type="entry name" value="CADHERIN-LIKE AND PC-ESTERASE DOMAIN-CONTAINING PROTEIN 1"/>
    <property type="match status" value="1"/>
</dbReference>
<evidence type="ECO:0000313" key="4">
    <source>
        <dbReference type="Ensembl" id="ENSOABP00000063446.1"/>
    </source>
</evidence>
<keyword evidence="2" id="KW-0732">Signal</keyword>
<dbReference type="InterPro" id="IPR025883">
    <property type="entry name" value="Cadherin-like_domain"/>
</dbReference>
<feature type="compositionally biased region" description="Polar residues" evidence="1">
    <location>
        <begin position="860"/>
        <end position="872"/>
    </location>
</feature>
<keyword evidence="5" id="KW-1185">Reference proteome</keyword>
<feature type="compositionally biased region" description="Polar residues" evidence="1">
    <location>
        <begin position="880"/>
        <end position="889"/>
    </location>
</feature>
<feature type="compositionally biased region" description="Low complexity" evidence="1">
    <location>
        <begin position="455"/>
        <end position="466"/>
    </location>
</feature>
<evidence type="ECO:0000256" key="2">
    <source>
        <dbReference type="SAM" id="SignalP"/>
    </source>
</evidence>
<dbReference type="GeneID" id="116313779"/>
<feature type="signal peptide" evidence="2">
    <location>
        <begin position="1"/>
        <end position="31"/>
    </location>
</feature>
<evidence type="ECO:0000256" key="1">
    <source>
        <dbReference type="SAM" id="MobiDB-lite"/>
    </source>
</evidence>
<dbReference type="RefSeq" id="XP_031587434.1">
    <property type="nucleotide sequence ID" value="XM_031731574.2"/>
</dbReference>
<feature type="region of interest" description="Disordered" evidence="1">
    <location>
        <begin position="860"/>
        <end position="904"/>
    </location>
</feature>
<reference evidence="4" key="3">
    <citation type="submission" date="2025-09" db="UniProtKB">
        <authorList>
            <consortium name="Ensembl"/>
        </authorList>
    </citation>
    <scope>IDENTIFICATION</scope>
</reference>
<dbReference type="Proteomes" id="UP000472276">
    <property type="component" value="Unassembled WGS sequence"/>
</dbReference>
<sequence>MRCVLLLRRRSGPPLLLLALLLALCVYLMVGDEPVRSDVCYKVSSLQMLTRRFVCTLEALQRHAQLQLLSQRPPHRRRAVVLTGRHPASDTEVQLYQRVLQQMDYEVHLSRYAETSSFLRSTQGIGGWSLLLCLSTSEQSCLRRISFSHLQRHQTVNLLPGLIEAFSNVGGGLCRFYTHSQLTESSLPMNPHACGSTNQKLQIPLDSFPDSQAPPPALVAMVNVYVLVTSVTPLTSFLHDISVVMTIQHPRGQPVKLRDFLLQHLDPAASHQALRQVKQVISKVLQAAAASTNKKQRTISRCVLCFQLLTFTLLFSSSVTPVVVQVDTQLNVSGLSNDAFDQQITKDLILEDTLHFLLPPLSHLSSHTHLSSEREGSQYGGCTGTLGICLSEDEFLLLLHFQLLMKTSSAFQPLYPSVSSSSSLPCSLSDLPDLLTQIERFYKLKTNRSCRTDEPPSQQPALSSSQDEGVCVDPHLRQIYTDPPLILTPPFHPLVKEYRAEVTFDTMTVRIRPEPVSSACRIHLDEHRGPRMANYPVGLGNSKISILVMDSSHPEPVIMSIYTVHVYRESRPSLPMFGYHVMCSFVQDCSLLVQPGRPCGLQPHSGSQSQRNACSSGHVSGRWVVPCLSCSDNRTCDWREVSWQPDGCYHPIVDHPLLQDCMKDRKLLFIGDSTNRGMMYFLMERVNSTLEDWGKAHDTLVYRNLNRGRTLVSYSYYPQFWLEKKQRPTFRQALQQLLNRSQPLVNSNQTVLVVGGVQWLNTNHLRTVSEVLDSESLSNILVVVKSLGMGFHLPVDGIRSLSLTEIQDLYRENDDIVTTAKHHGYEVIDTFSITMGRYKEFLQGRCACHFHEVEKFWSTKPSSDRTSTANTNRTERTVHTLGSQSTLPDTEQDAGPQPPTYRVRGPVNQVYSEILLSRLCPSTRN</sequence>
<reference evidence="5" key="1">
    <citation type="submission" date="2020-03" db="EMBL/GenBank/DDBJ databases">
        <title>Evolution of repeat sequences and sex chromosomes of tilapia species revealed by chromosome-level genomes.</title>
        <authorList>
            <person name="Xu L."/>
            <person name="Tao W."/>
            <person name="Wang D."/>
            <person name="Zhou Q."/>
        </authorList>
    </citation>
    <scope>NUCLEOTIDE SEQUENCE [LARGE SCALE GENOMIC DNA]</scope>
    <source>
        <strain evidence="5">Israel</strain>
    </source>
</reference>
<proteinExistence type="predicted"/>